<protein>
    <submittedName>
        <fullName evidence="1">Uncharacterized protein</fullName>
    </submittedName>
</protein>
<evidence type="ECO:0000313" key="1">
    <source>
        <dbReference type="EMBL" id="CDQ61765.1"/>
    </source>
</evidence>
<sequence length="210" mass="23044">MLNASGTEAGVETAFLGTRSGIIRLTRYTGMETRVAKKFLTPADKDNLFTMDHFPLWYRLAMENPPGRFLYYMPVEDNDNKDKTGASKYVIAVTAVTVSSGGKTAMAGGKLLLSFTLSEMSGSFSQLLEALMHLVASMCTGVFNTHRSVHTGSSSLWGATAKCLTHILLWRGKHSICLVPKRPWLLLSVCSCDNCDVFHIFKGFFSSPVS</sequence>
<name>A0A060WB63_ONCMY</name>
<dbReference type="STRING" id="8022.A0A060WB63"/>
<gene>
    <name evidence="1" type="ORF">GSONMT00065884001</name>
</gene>
<dbReference type="EMBL" id="FR904389">
    <property type="protein sequence ID" value="CDQ61765.1"/>
    <property type="molecule type" value="Genomic_DNA"/>
</dbReference>
<proteinExistence type="predicted"/>
<dbReference type="AlphaFoldDB" id="A0A060WB63"/>
<reference evidence="1" key="1">
    <citation type="journal article" date="2014" name="Nat. Commun.">
        <title>The rainbow trout genome provides novel insights into evolution after whole-genome duplication in vertebrates.</title>
        <authorList>
            <person name="Berthelot C."/>
            <person name="Brunet F."/>
            <person name="Chalopin D."/>
            <person name="Juanchich A."/>
            <person name="Bernard M."/>
            <person name="Noel B."/>
            <person name="Bento P."/>
            <person name="Da Silva C."/>
            <person name="Labadie K."/>
            <person name="Alberti A."/>
            <person name="Aury J.M."/>
            <person name="Louis A."/>
            <person name="Dehais P."/>
            <person name="Bardou P."/>
            <person name="Montfort J."/>
            <person name="Klopp C."/>
            <person name="Cabau C."/>
            <person name="Gaspin C."/>
            <person name="Thorgaard G.H."/>
            <person name="Boussaha M."/>
            <person name="Quillet E."/>
            <person name="Guyomard R."/>
            <person name="Galiana D."/>
            <person name="Bobe J."/>
            <person name="Volff J.N."/>
            <person name="Genet C."/>
            <person name="Wincker P."/>
            <person name="Jaillon O."/>
            <person name="Roest Crollius H."/>
            <person name="Guiguen Y."/>
        </authorList>
    </citation>
    <scope>NUCLEOTIDE SEQUENCE [LARGE SCALE GENOMIC DNA]</scope>
</reference>
<accession>A0A060WB63</accession>
<evidence type="ECO:0000313" key="2">
    <source>
        <dbReference type="Proteomes" id="UP000193380"/>
    </source>
</evidence>
<dbReference type="PaxDb" id="8022-A0A060WB63"/>
<reference evidence="1" key="2">
    <citation type="submission" date="2014-03" db="EMBL/GenBank/DDBJ databases">
        <authorList>
            <person name="Genoscope - CEA"/>
        </authorList>
    </citation>
    <scope>NUCLEOTIDE SEQUENCE</scope>
</reference>
<organism evidence="1 2">
    <name type="scientific">Oncorhynchus mykiss</name>
    <name type="common">Rainbow trout</name>
    <name type="synonym">Salmo gairdneri</name>
    <dbReference type="NCBI Taxonomy" id="8022"/>
    <lineage>
        <taxon>Eukaryota</taxon>
        <taxon>Metazoa</taxon>
        <taxon>Chordata</taxon>
        <taxon>Craniata</taxon>
        <taxon>Vertebrata</taxon>
        <taxon>Euteleostomi</taxon>
        <taxon>Actinopterygii</taxon>
        <taxon>Neopterygii</taxon>
        <taxon>Teleostei</taxon>
        <taxon>Protacanthopterygii</taxon>
        <taxon>Salmoniformes</taxon>
        <taxon>Salmonidae</taxon>
        <taxon>Salmoninae</taxon>
        <taxon>Oncorhynchus</taxon>
    </lineage>
</organism>
<dbReference type="Proteomes" id="UP000193380">
    <property type="component" value="Unassembled WGS sequence"/>
</dbReference>